<evidence type="ECO:0000256" key="1">
    <source>
        <dbReference type="ARBA" id="ARBA00004544"/>
    </source>
</evidence>
<dbReference type="Gene3D" id="1.25.10.10">
    <property type="entry name" value="Leucine-rich Repeat Variant"/>
    <property type="match status" value="1"/>
</dbReference>
<evidence type="ECO:0000313" key="7">
    <source>
        <dbReference type="Proteomes" id="UP000515158"/>
    </source>
</evidence>
<keyword evidence="3" id="KW-0963">Cytoplasm</keyword>
<dbReference type="GeneID" id="117650676"/>
<proteinExistence type="inferred from homology"/>
<keyword evidence="4" id="KW-0344">Guanine-nucleotide releasing factor</keyword>
<dbReference type="AlphaFoldDB" id="A0A6P8ZXJ8"/>
<dbReference type="InterPro" id="IPR008376">
    <property type="entry name" value="Chaperone_Ric-8_A/B"/>
</dbReference>
<evidence type="ECO:0000256" key="4">
    <source>
        <dbReference type="ARBA" id="ARBA00022658"/>
    </source>
</evidence>
<dbReference type="RefSeq" id="XP_034250142.1">
    <property type="nucleotide sequence ID" value="XM_034394251.1"/>
</dbReference>
<dbReference type="CTD" id="60626"/>
<evidence type="ECO:0000256" key="5">
    <source>
        <dbReference type="ARBA" id="ARBA00023186"/>
    </source>
</evidence>
<dbReference type="InterPro" id="IPR016024">
    <property type="entry name" value="ARM-type_fold"/>
</dbReference>
<keyword evidence="7" id="KW-1185">Reference proteome</keyword>
<dbReference type="PRINTS" id="PR01802">
    <property type="entry name" value="SYNEMBRYN"/>
</dbReference>
<evidence type="ECO:0000256" key="6">
    <source>
        <dbReference type="SAM" id="MobiDB-lite"/>
    </source>
</evidence>
<comment type="subcellular location">
    <subcellularLocation>
        <location evidence="1">Cytoplasm</location>
        <location evidence="1">Cell cortex</location>
    </subcellularLocation>
</comment>
<dbReference type="SUPFAM" id="SSF48371">
    <property type="entry name" value="ARM repeat"/>
    <property type="match status" value="1"/>
</dbReference>
<feature type="region of interest" description="Disordered" evidence="6">
    <location>
        <begin position="542"/>
        <end position="564"/>
    </location>
</feature>
<sequence>MEPDDIAALENSNTQNAEIVSILGSFQKRNLSMFSFPELDRNSSRARLWKCLMQLLSTPLPEQLLKEILGCLRILGRDKKGLDDIICVQHIDLLLKHAGIVSQEEAIKLINEKENFEVNLEALKCLSNIVFNSPKAQKICGTNNTMEGILNRLRTYRDRSFPDELKYFDMKMLFLVTALHQDSRAQLKEELHGMTYLMELIDYEMSQAVGDPDYQGAVGGLHAPLNITNEQGQLLCEVLKVLFNICCKDKGLHLDEEAEAHGQRLVCILRDLLLASTSTPEKRLDLQNHTVNMLTAVPAPCLSFLVAPLPEKDNGNGVVEFEGSNMEAVAVLLHILQNKLDGAEEETSTQTECLAPILTVLIECARNHRILRKFLRLQILPPLKDTHRRPEEGNTIRNRLCKFLTSPYTQIKDLVAELLFILCKENVGRMIKYTGYGNAAGLLANRGLLAGRRDDDEGPNYSSESEDSDTEEYKKYRHEMNPVTGCWEPPRENPMDGMSEEQKEYEAVQLANLMAKLSNEGIVQPCRIGEDGRPQPVDHIMQLQEELPRQQVRASHPTEGDEDV</sequence>
<accession>A0A6P8ZXJ8</accession>
<dbReference type="GO" id="GO:0007186">
    <property type="term" value="P:G protein-coupled receptor signaling pathway"/>
    <property type="evidence" value="ECO:0007669"/>
    <property type="project" value="TreeGrafter"/>
</dbReference>
<dbReference type="PANTHER" id="PTHR12425:SF5">
    <property type="entry name" value="SYNEMBRYN"/>
    <property type="match status" value="1"/>
</dbReference>
<gene>
    <name evidence="8" type="primary">LOC117650676</name>
</gene>
<dbReference type="GO" id="GO:0005938">
    <property type="term" value="C:cell cortex"/>
    <property type="evidence" value="ECO:0007669"/>
    <property type="project" value="UniProtKB-SubCell"/>
</dbReference>
<keyword evidence="5" id="KW-0143">Chaperone</keyword>
<evidence type="ECO:0000256" key="2">
    <source>
        <dbReference type="ARBA" id="ARBA00009049"/>
    </source>
</evidence>
<dbReference type="Pfam" id="PF10165">
    <property type="entry name" value="Ric8"/>
    <property type="match status" value="1"/>
</dbReference>
<evidence type="ECO:0000256" key="3">
    <source>
        <dbReference type="ARBA" id="ARBA00022490"/>
    </source>
</evidence>
<dbReference type="InterPro" id="IPR019318">
    <property type="entry name" value="Gua_nucleotide_exch_fac_Ric8"/>
</dbReference>
<reference evidence="8" key="1">
    <citation type="submission" date="2025-08" db="UniProtKB">
        <authorList>
            <consortium name="RefSeq"/>
        </authorList>
    </citation>
    <scope>IDENTIFICATION</scope>
    <source>
        <tissue evidence="8">Total insect</tissue>
    </source>
</reference>
<dbReference type="KEGG" id="tpal:117650676"/>
<dbReference type="FunCoup" id="A0A6P8ZXJ8">
    <property type="interactions" value="1704"/>
</dbReference>
<dbReference type="GO" id="GO:0001965">
    <property type="term" value="F:G-protein alpha-subunit binding"/>
    <property type="evidence" value="ECO:0007669"/>
    <property type="project" value="TreeGrafter"/>
</dbReference>
<evidence type="ECO:0000313" key="8">
    <source>
        <dbReference type="RefSeq" id="XP_034250142.1"/>
    </source>
</evidence>
<protein>
    <submittedName>
        <fullName evidence="8">Synembryn-A</fullName>
    </submittedName>
</protein>
<dbReference type="OrthoDB" id="5585685at2759"/>
<dbReference type="GO" id="GO:0005085">
    <property type="term" value="F:guanyl-nucleotide exchange factor activity"/>
    <property type="evidence" value="ECO:0007669"/>
    <property type="project" value="UniProtKB-KW"/>
</dbReference>
<comment type="similarity">
    <text evidence="2">Belongs to the synembryn family.</text>
</comment>
<name>A0A6P8ZXJ8_THRPL</name>
<dbReference type="InterPro" id="IPR011989">
    <property type="entry name" value="ARM-like"/>
</dbReference>
<feature type="region of interest" description="Disordered" evidence="6">
    <location>
        <begin position="451"/>
        <end position="472"/>
    </location>
</feature>
<dbReference type="PANTHER" id="PTHR12425">
    <property type="entry name" value="SYNEMBRYN"/>
    <property type="match status" value="1"/>
</dbReference>
<dbReference type="InParanoid" id="A0A6P8ZXJ8"/>
<organism evidence="8">
    <name type="scientific">Thrips palmi</name>
    <name type="common">Melon thrips</name>
    <dbReference type="NCBI Taxonomy" id="161013"/>
    <lineage>
        <taxon>Eukaryota</taxon>
        <taxon>Metazoa</taxon>
        <taxon>Ecdysozoa</taxon>
        <taxon>Arthropoda</taxon>
        <taxon>Hexapoda</taxon>
        <taxon>Insecta</taxon>
        <taxon>Pterygota</taxon>
        <taxon>Neoptera</taxon>
        <taxon>Paraneoptera</taxon>
        <taxon>Thysanoptera</taxon>
        <taxon>Terebrantia</taxon>
        <taxon>Thripoidea</taxon>
        <taxon>Thripidae</taxon>
        <taxon>Thrips</taxon>
    </lineage>
</organism>
<dbReference type="Proteomes" id="UP000515158">
    <property type="component" value="Unplaced"/>
</dbReference>